<dbReference type="SUPFAM" id="SSF52467">
    <property type="entry name" value="DHS-like NAD/FAD-binding domain"/>
    <property type="match status" value="1"/>
</dbReference>
<dbReference type="GO" id="GO:0050660">
    <property type="term" value="F:flavin adenine dinucleotide binding"/>
    <property type="evidence" value="ECO:0007669"/>
    <property type="project" value="InterPro"/>
</dbReference>
<evidence type="ECO:0000256" key="1">
    <source>
        <dbReference type="ARBA" id="ARBA00022448"/>
    </source>
</evidence>
<dbReference type="GO" id="GO:0009055">
    <property type="term" value="F:electron transfer activity"/>
    <property type="evidence" value="ECO:0007669"/>
    <property type="project" value="InterPro"/>
</dbReference>
<dbReference type="Gene3D" id="3.40.50.620">
    <property type="entry name" value="HUPs"/>
    <property type="match status" value="1"/>
</dbReference>
<dbReference type="RefSeq" id="WP_115459324.1">
    <property type="nucleotide sequence ID" value="NZ_QRAP01000007.1"/>
</dbReference>
<dbReference type="PANTHER" id="PTHR43153:SF5">
    <property type="entry name" value="PROTEIN FIXB-RELATED"/>
    <property type="match status" value="1"/>
</dbReference>
<keyword evidence="1" id="KW-0813">Transport</keyword>
<gene>
    <name evidence="3" type="ORF">C8D90_107102</name>
</gene>
<dbReference type="AlphaFoldDB" id="A0A370QM70"/>
<reference evidence="3 4" key="1">
    <citation type="submission" date="2018-07" db="EMBL/GenBank/DDBJ databases">
        <title>Genomic Encyclopedia of Type Strains, Phase IV (KMG-IV): sequencing the most valuable type-strain genomes for metagenomic binning, comparative biology and taxonomic classification.</title>
        <authorList>
            <person name="Goeker M."/>
        </authorList>
    </citation>
    <scope>NUCLEOTIDE SEQUENCE [LARGE SCALE GENOMIC DNA]</scope>
    <source>
        <strain evidence="3 4">DSM 103736</strain>
    </source>
</reference>
<dbReference type="EMBL" id="QRAP01000007">
    <property type="protein sequence ID" value="RDK89451.1"/>
    <property type="molecule type" value="Genomic_DNA"/>
</dbReference>
<dbReference type="OrthoDB" id="1912581at2"/>
<dbReference type="PANTHER" id="PTHR43153">
    <property type="entry name" value="ELECTRON TRANSFER FLAVOPROTEIN ALPHA"/>
    <property type="match status" value="1"/>
</dbReference>
<evidence type="ECO:0000313" key="3">
    <source>
        <dbReference type="EMBL" id="RDK89451.1"/>
    </source>
</evidence>
<organism evidence="3 4">
    <name type="scientific">Enterobacillus tribolii</name>
    <dbReference type="NCBI Taxonomy" id="1487935"/>
    <lineage>
        <taxon>Bacteria</taxon>
        <taxon>Pseudomonadati</taxon>
        <taxon>Pseudomonadota</taxon>
        <taxon>Gammaproteobacteria</taxon>
        <taxon>Enterobacterales</taxon>
        <taxon>Hafniaceae</taxon>
        <taxon>Enterobacillus</taxon>
    </lineage>
</organism>
<proteinExistence type="predicted"/>
<protein>
    <submittedName>
        <fullName evidence="3">Electron transfer flavoprotein alpha subunit apoprotein</fullName>
    </submittedName>
</protein>
<dbReference type="Pfam" id="PF00766">
    <property type="entry name" value="ETF_alpha"/>
    <property type="match status" value="1"/>
</dbReference>
<dbReference type="InterPro" id="IPR014729">
    <property type="entry name" value="Rossmann-like_a/b/a_fold"/>
</dbReference>
<dbReference type="InterPro" id="IPR001308">
    <property type="entry name" value="ETF_a/FixB"/>
</dbReference>
<dbReference type="GO" id="GO:0033539">
    <property type="term" value="P:fatty acid beta-oxidation using acyl-CoA dehydrogenase"/>
    <property type="evidence" value="ECO:0007669"/>
    <property type="project" value="TreeGrafter"/>
</dbReference>
<evidence type="ECO:0000259" key="2">
    <source>
        <dbReference type="Pfam" id="PF00766"/>
    </source>
</evidence>
<comment type="caution">
    <text evidence="3">The sequence shown here is derived from an EMBL/GenBank/DDBJ whole genome shotgun (WGS) entry which is preliminary data.</text>
</comment>
<evidence type="ECO:0000313" key="4">
    <source>
        <dbReference type="Proteomes" id="UP000254848"/>
    </source>
</evidence>
<accession>A0A370QM70</accession>
<keyword evidence="4" id="KW-1185">Reference proteome</keyword>
<feature type="domain" description="Electron transfer flavoprotein alpha subunit C-terminal" evidence="2">
    <location>
        <begin position="197"/>
        <end position="275"/>
    </location>
</feature>
<dbReference type="Gene3D" id="3.40.50.1220">
    <property type="entry name" value="TPP-binding domain"/>
    <property type="match status" value="1"/>
</dbReference>
<dbReference type="Proteomes" id="UP000254848">
    <property type="component" value="Unassembled WGS sequence"/>
</dbReference>
<dbReference type="InterPro" id="IPR014731">
    <property type="entry name" value="ETF_asu_C"/>
</dbReference>
<name>A0A370QM70_9GAMM</name>
<sequence>MNVTLILDAAAPSFLTQAQDLRAFLRAGDIGAESCALWLFFRTQKPGRLPAFDLPVRQVIWLRLPDEPDVAEQRLVLLEQAWQADPAQLLLFTDRAAGAELAARLAYRLNGSACAGVERGRVSAQVCEADKTVYANNMDATLAPGPAPWCLSVMRTGGGSVAVSSHDAPQWEISLTEPRPGWLVAIDEEAPQTENALLRADRVLAIGQGVGSAESLQHLQPLAERLRAEIGVSRPVAMNHWCGMEKMLGMSGAVVAPEICIVAGASGAAAFEEGIRRSRFIVAINRDPEAAVFAGADVSIVDDMHAVLDGLAQYLE</sequence>
<dbReference type="InterPro" id="IPR029035">
    <property type="entry name" value="DHS-like_NAD/FAD-binding_dom"/>
</dbReference>